<feature type="region of interest" description="Disordered" evidence="1">
    <location>
        <begin position="26"/>
        <end position="73"/>
    </location>
</feature>
<protein>
    <submittedName>
        <fullName evidence="2">Uncharacterized protein</fullName>
    </submittedName>
</protein>
<reference evidence="2 3" key="1">
    <citation type="submission" date="2017-12" db="EMBL/GenBank/DDBJ databases">
        <title>Gene loss provides genomic basis for host adaptation in cereal stripe rust fungi.</title>
        <authorList>
            <person name="Xia C."/>
        </authorList>
    </citation>
    <scope>NUCLEOTIDE SEQUENCE [LARGE SCALE GENOMIC DNA]</scope>
    <source>
        <strain evidence="2 3">93TX-2</strain>
    </source>
</reference>
<evidence type="ECO:0000313" key="2">
    <source>
        <dbReference type="EMBL" id="POW18335.1"/>
    </source>
</evidence>
<proteinExistence type="predicted"/>
<dbReference type="AlphaFoldDB" id="A0A2S4W986"/>
<evidence type="ECO:0000313" key="3">
    <source>
        <dbReference type="Proteomes" id="UP000238274"/>
    </source>
</evidence>
<dbReference type="Proteomes" id="UP000238274">
    <property type="component" value="Unassembled WGS sequence"/>
</dbReference>
<evidence type="ECO:0000256" key="1">
    <source>
        <dbReference type="SAM" id="MobiDB-lite"/>
    </source>
</evidence>
<reference evidence="3" key="2">
    <citation type="journal article" date="2018" name="BMC Genomics">
        <title>Genomic insights into host adaptation between the wheat stripe rust pathogen (Puccinia striiformis f. sp. tritici) and the barley stripe rust pathogen (Puccinia striiformis f. sp. hordei).</title>
        <authorList>
            <person name="Xia C."/>
            <person name="Wang M."/>
            <person name="Yin C."/>
            <person name="Cornejo O.E."/>
            <person name="Hulbert S.H."/>
            <person name="Chen X."/>
        </authorList>
    </citation>
    <scope>NUCLEOTIDE SEQUENCE [LARGE SCALE GENOMIC DNA]</scope>
    <source>
        <strain evidence="3">93TX-2</strain>
    </source>
</reference>
<dbReference type="OrthoDB" id="2504633at2759"/>
<name>A0A2S4W986_9BASI</name>
<accession>A0A2S4W986</accession>
<dbReference type="EMBL" id="PKSM01000067">
    <property type="protein sequence ID" value="POW18335.1"/>
    <property type="molecule type" value="Genomic_DNA"/>
</dbReference>
<comment type="caution">
    <text evidence="2">The sequence shown here is derived from an EMBL/GenBank/DDBJ whole genome shotgun (WGS) entry which is preliminary data.</text>
</comment>
<organism evidence="2 3">
    <name type="scientific">Puccinia striiformis</name>
    <dbReference type="NCBI Taxonomy" id="27350"/>
    <lineage>
        <taxon>Eukaryota</taxon>
        <taxon>Fungi</taxon>
        <taxon>Dikarya</taxon>
        <taxon>Basidiomycota</taxon>
        <taxon>Pucciniomycotina</taxon>
        <taxon>Pucciniomycetes</taxon>
        <taxon>Pucciniales</taxon>
        <taxon>Pucciniaceae</taxon>
        <taxon>Puccinia</taxon>
    </lineage>
</organism>
<keyword evidence="3" id="KW-1185">Reference proteome</keyword>
<sequence length="376" mass="42365">MVMSMSALIQGDVSDLASQFKGVRDSLAPLPSTNKNPKTPLQEVDPMTFFGNPSTNDVSMKDSSATSSPDPETDQICTDLQAKFKLDPTHLDIVVAASHCAPEARHASLVFVMAAFYQLDFIVAAPPTNHLYDNRFKLMQNSYQDFVRCHACMILLNPTLQAYSDNPHQNGGALPRTLSYLTLDAVEQQPIEWKEDHLAPGQLRDDPVALESYREVIGELLKHQRSNLQTLLSANILSTQRINIKGAVPNRHEMLTSIYQDLPPKGDKMTAAEIRAQVDNNWAMRIRMTYARLVMVHYYVHKSKKTSQWLEIDERLGILRAASIEFQKHHAQLVLDKDNELFSHLKKFSDIPKDDFTVPSLEDVRASMACDEMADN</sequence>
<feature type="compositionally biased region" description="Polar residues" evidence="1">
    <location>
        <begin position="51"/>
        <end position="73"/>
    </location>
</feature>
<reference evidence="3" key="3">
    <citation type="journal article" date="2018" name="Mol. Plant Microbe Interact.">
        <title>Genome sequence resources for the wheat stripe rust pathogen (Puccinia striiformis f. sp. tritici) and the barley stripe rust pathogen (Puccinia striiformis f. sp. hordei).</title>
        <authorList>
            <person name="Xia C."/>
            <person name="Wang M."/>
            <person name="Yin C."/>
            <person name="Cornejo O.E."/>
            <person name="Hulbert S.H."/>
            <person name="Chen X."/>
        </authorList>
    </citation>
    <scope>NUCLEOTIDE SEQUENCE [LARGE SCALE GENOMIC DNA]</scope>
    <source>
        <strain evidence="3">93TX-2</strain>
    </source>
</reference>
<dbReference type="VEuPathDB" id="FungiDB:PSHT_05901"/>
<dbReference type="VEuPathDB" id="FungiDB:PSTT_00800"/>
<gene>
    <name evidence="2" type="ORF">PSHT_05901</name>
</gene>